<proteinExistence type="predicted"/>
<dbReference type="SUPFAM" id="SSF53335">
    <property type="entry name" value="S-adenosyl-L-methionine-dependent methyltransferases"/>
    <property type="match status" value="1"/>
</dbReference>
<reference evidence="3" key="1">
    <citation type="submission" date="2024-04" db="EMBL/GenBank/DDBJ databases">
        <title>Salinicola lusitanus LLJ914,a marine bacterium isolated from the Okinawa Trough.</title>
        <authorList>
            <person name="Li J."/>
        </authorList>
    </citation>
    <scope>NUCLEOTIDE SEQUENCE [LARGE SCALE GENOMIC DNA]</scope>
</reference>
<comment type="caution">
    <text evidence="2">The sequence shown here is derived from an EMBL/GenBank/DDBJ whole genome shotgun (WGS) entry which is preliminary data.</text>
</comment>
<dbReference type="InterPro" id="IPR025714">
    <property type="entry name" value="Methyltranfer_dom"/>
</dbReference>
<sequence length="219" mass="24668">MTTRSFQEVRQVFITGFEPQYDNWAPDYEQDLSLLEYKGPEYLVTVLMQHFTGDPAHTRVLDVACGSGLVAKKAVRGVDASEGMLKEAENTKLYQDLQLAVLGKQPLSVEKDSFDVVTVSGGFNPGFIPISVVRELCEATKPGGLVCICRGNYSRPEYISYDTELEEELTKMESEGLWTRLTDTKVPRFVINTETEELEQDPEKRDYVPGTVYVFKKSS</sequence>
<protein>
    <recommendedName>
        <fullName evidence="1">Methyltransferase domain-containing protein</fullName>
    </recommendedName>
</protein>
<name>A0AAW0PJZ5_9GOBI</name>
<accession>A0AAW0PJZ5</accession>
<dbReference type="PANTHER" id="PTHR43591:SF101">
    <property type="entry name" value="METHYLTRANSFERASE-LIKE PROTEIN 27"/>
    <property type="match status" value="1"/>
</dbReference>
<feature type="domain" description="Methyltransferase" evidence="1">
    <location>
        <begin position="57"/>
        <end position="170"/>
    </location>
</feature>
<dbReference type="EMBL" id="JBBPFD010000005">
    <property type="protein sequence ID" value="KAK7925284.1"/>
    <property type="molecule type" value="Genomic_DNA"/>
</dbReference>
<dbReference type="AlphaFoldDB" id="A0AAW0PJZ5"/>
<organism evidence="2 3">
    <name type="scientific">Mugilogobius chulae</name>
    <name type="common">yellowstripe goby</name>
    <dbReference type="NCBI Taxonomy" id="88201"/>
    <lineage>
        <taxon>Eukaryota</taxon>
        <taxon>Metazoa</taxon>
        <taxon>Chordata</taxon>
        <taxon>Craniata</taxon>
        <taxon>Vertebrata</taxon>
        <taxon>Euteleostomi</taxon>
        <taxon>Actinopterygii</taxon>
        <taxon>Neopterygii</taxon>
        <taxon>Teleostei</taxon>
        <taxon>Neoteleostei</taxon>
        <taxon>Acanthomorphata</taxon>
        <taxon>Gobiaria</taxon>
        <taxon>Gobiiformes</taxon>
        <taxon>Gobioidei</taxon>
        <taxon>Gobiidae</taxon>
        <taxon>Gobionellinae</taxon>
        <taxon>Mugilogobius</taxon>
    </lineage>
</organism>
<dbReference type="InterPro" id="IPR029063">
    <property type="entry name" value="SAM-dependent_MTases_sf"/>
</dbReference>
<dbReference type="Pfam" id="PF13847">
    <property type="entry name" value="Methyltransf_31"/>
    <property type="match status" value="1"/>
</dbReference>
<dbReference type="Gene3D" id="3.40.50.150">
    <property type="entry name" value="Vaccinia Virus protein VP39"/>
    <property type="match status" value="1"/>
</dbReference>
<evidence type="ECO:0000259" key="1">
    <source>
        <dbReference type="Pfam" id="PF13847"/>
    </source>
</evidence>
<evidence type="ECO:0000313" key="2">
    <source>
        <dbReference type="EMBL" id="KAK7925284.1"/>
    </source>
</evidence>
<gene>
    <name evidence="2" type="ORF">WMY93_007594</name>
</gene>
<dbReference type="CDD" id="cd02440">
    <property type="entry name" value="AdoMet_MTases"/>
    <property type="match status" value="1"/>
</dbReference>
<dbReference type="PANTHER" id="PTHR43591">
    <property type="entry name" value="METHYLTRANSFERASE"/>
    <property type="match status" value="1"/>
</dbReference>
<evidence type="ECO:0000313" key="3">
    <source>
        <dbReference type="Proteomes" id="UP001460270"/>
    </source>
</evidence>
<keyword evidence="3" id="KW-1185">Reference proteome</keyword>
<dbReference type="Proteomes" id="UP001460270">
    <property type="component" value="Unassembled WGS sequence"/>
</dbReference>